<organism evidence="1 2">
    <name type="scientific">Ralstonia phage RSB1</name>
    <dbReference type="NCBI Taxonomy" id="551790"/>
    <lineage>
        <taxon>Viruses</taxon>
        <taxon>Duplodnaviria</taxon>
        <taxon>Heunggongvirae</taxon>
        <taxon>Uroviricota</taxon>
        <taxon>Caudoviricetes</taxon>
        <taxon>Autographivirales</taxon>
        <taxon>Autonotataviridae</taxon>
        <taxon>Okabevirinae</taxon>
        <taxon>Higashivirus</taxon>
        <taxon>Higashivirus RSB1</taxon>
    </lineage>
</organism>
<dbReference type="EMBL" id="AB451219">
    <property type="protein sequence ID" value="BAG70363.1"/>
    <property type="molecule type" value="Genomic_DNA"/>
</dbReference>
<reference evidence="1 2" key="1">
    <citation type="journal article" date="2009" name="J. Bacteriol.">
        <title>Genomic characterization of Ralstonia solanacearum phage phiRSB1, a T7-like wide-host-range phage.</title>
        <authorList>
            <person name="Kawasaki T."/>
            <person name="Shimizu M."/>
            <person name="Satsuma H."/>
            <person name="Fujiwara A."/>
            <person name="Fujie M."/>
            <person name="Usami S."/>
            <person name="Yamada T."/>
        </authorList>
    </citation>
    <scope>NUCLEOTIDE SEQUENCE [LARGE SCALE GENOMIC DNA]</scope>
</reference>
<dbReference type="RefSeq" id="YP_002213694.1">
    <property type="nucleotide sequence ID" value="NC_011201.1"/>
</dbReference>
<proteinExistence type="predicted"/>
<dbReference type="Proteomes" id="UP000001854">
    <property type="component" value="Segment"/>
</dbReference>
<dbReference type="OrthoDB" id="39946at10239"/>
<keyword evidence="2" id="KW-1185">Reference proteome</keyword>
<evidence type="ECO:0000313" key="1">
    <source>
        <dbReference type="EMBL" id="BAG70363.1"/>
    </source>
</evidence>
<sequence>MSNDLIGFLRAWLDWAEAGAPDDGRHTQRNPNRFDRDVGLCSNTYEYEELALDRLDCDRGELEDELHDAFMAEGLDGTYPFGQDAYDDGQVMGAQHKCETRLAWVRSKLAAVNVAST</sequence>
<accession>B5BTU1</accession>
<dbReference type="GeneID" id="6870709"/>
<name>B5BTU1_9CAUD</name>
<dbReference type="KEGG" id="vg:6870709"/>
<protein>
    <submittedName>
        <fullName evidence="1">Uncharacterized protein</fullName>
    </submittedName>
</protein>
<evidence type="ECO:0000313" key="2">
    <source>
        <dbReference type="Proteomes" id="UP000001854"/>
    </source>
</evidence>